<reference evidence="1 2" key="1">
    <citation type="submission" date="2023-09" db="EMBL/GenBank/DDBJ databases">
        <title>Aquirufa genomes.</title>
        <authorList>
            <person name="Pitt A."/>
        </authorList>
    </citation>
    <scope>NUCLEOTIDE SEQUENCE [LARGE SCALE GENOMIC DNA]</scope>
    <source>
        <strain evidence="1 2">LEOWEIH-7C</strain>
    </source>
</reference>
<proteinExistence type="predicted"/>
<sequence length="512" mass="58369">MATIIEVIDVYKKHPGHLRAMLSATRIEFSDPELVNEPVTVFSYDIPLQSSINLIRGIPNSFMGNATETIIANLTAYPDDKHLVAFNSPSGCMAIIRYLRDNGHLQQSEIKILCGASERSKNTTQEYFHELDSDHLPAKLNFVTSAYFTGFDLNESYHLISLSQNRGWRLLSESRIKQIAGISRTGLISHTIVHEYVITPEFETLLTKEELAKIARVQVAALNCMKSSFEKDPYLSKYTRTYLNNLLSSFDSTQNRYVRINEEVEFKVSFLNIDAVLEAQRVSLELYQKPEQLELKLTELGCQVTATEKRSELTITEETSSTDKSTEYQQIAEFLSTSEDLRELRDNIRSQQFNGAQLGIVNKCLFLLNYYEYGTFISLFAKLAKLKSPNKSINRLLTQHYLYLLPESNVLKQQAQVLFPLKDQLTKDIINKKINKLLQLYGITHTIKSENNTMSVLKLLVEVSKQGSVTTIHQHFPMSESITPYLPDRSDLSEADQGIVKSYMYSYVSSLI</sequence>
<evidence type="ECO:0000313" key="2">
    <source>
        <dbReference type="Proteomes" id="UP001249959"/>
    </source>
</evidence>
<gene>
    <name evidence="1" type="ORF">PQG45_05515</name>
</gene>
<dbReference type="EMBL" id="JAVNWW010000001">
    <property type="protein sequence ID" value="MDU0808491.1"/>
    <property type="molecule type" value="Genomic_DNA"/>
</dbReference>
<protein>
    <recommendedName>
        <fullName evidence="3">Helicase C-terminal domain-containing protein</fullName>
    </recommendedName>
</protein>
<evidence type="ECO:0008006" key="3">
    <source>
        <dbReference type="Google" id="ProtNLM"/>
    </source>
</evidence>
<name>A0ABU3TRJ0_9BACT</name>
<accession>A0ABU3TRJ0</accession>
<keyword evidence="2" id="KW-1185">Reference proteome</keyword>
<organism evidence="1 2">
    <name type="scientific">Aquirufa regiilacus</name>
    <dbReference type="NCBI Taxonomy" id="3024868"/>
    <lineage>
        <taxon>Bacteria</taxon>
        <taxon>Pseudomonadati</taxon>
        <taxon>Bacteroidota</taxon>
        <taxon>Cytophagia</taxon>
        <taxon>Cytophagales</taxon>
        <taxon>Flectobacillaceae</taxon>
        <taxon>Aquirufa</taxon>
    </lineage>
</organism>
<comment type="caution">
    <text evidence="1">The sequence shown here is derived from an EMBL/GenBank/DDBJ whole genome shotgun (WGS) entry which is preliminary data.</text>
</comment>
<dbReference type="RefSeq" id="WP_315577518.1">
    <property type="nucleotide sequence ID" value="NZ_JARDXH010000008.1"/>
</dbReference>
<evidence type="ECO:0000313" key="1">
    <source>
        <dbReference type="EMBL" id="MDU0808491.1"/>
    </source>
</evidence>
<dbReference type="Proteomes" id="UP001249959">
    <property type="component" value="Unassembled WGS sequence"/>
</dbReference>